<organism evidence="2 3">
    <name type="scientific">Faecalibacillus intestinalis</name>
    <dbReference type="NCBI Taxonomy" id="1982626"/>
    <lineage>
        <taxon>Bacteria</taxon>
        <taxon>Bacillati</taxon>
        <taxon>Bacillota</taxon>
        <taxon>Erysipelotrichia</taxon>
        <taxon>Erysipelotrichales</taxon>
        <taxon>Coprobacillaceae</taxon>
        <taxon>Faecalibacillus</taxon>
    </lineage>
</organism>
<accession>A0AAP2XPX0</accession>
<sequence length="122" mass="14343">MNIVNDWEKQILTAQDIARIFKCGKNLAYKIIESDDMNAVRIGSTIRVSMKSFNEWIDNKGFLLNNEETFDNQVYTLEEIKDILKIGRNSSYNLLNENYFKIIKLGKIVRISKKSFDNWLNK</sequence>
<reference evidence="2" key="1">
    <citation type="submission" date="2022-06" db="EMBL/GenBank/DDBJ databases">
        <title>Isolation of gut microbiota from human fecal samples.</title>
        <authorList>
            <person name="Pamer E.G."/>
            <person name="Barat B."/>
            <person name="Waligurski E."/>
            <person name="Medina S."/>
            <person name="Paddock L."/>
            <person name="Mostad J."/>
        </authorList>
    </citation>
    <scope>NUCLEOTIDE SEQUENCE</scope>
    <source>
        <strain evidence="2">DFI.6.24</strain>
    </source>
</reference>
<dbReference type="Pfam" id="PF12728">
    <property type="entry name" value="HTH_17"/>
    <property type="match status" value="2"/>
</dbReference>
<feature type="domain" description="Helix-turn-helix" evidence="1">
    <location>
        <begin position="12"/>
        <end position="60"/>
    </location>
</feature>
<name>A0AAP2XPX0_9FIRM</name>
<dbReference type="RefSeq" id="WP_107030385.1">
    <property type="nucleotide sequence ID" value="NZ_JAJDKX010000037.1"/>
</dbReference>
<evidence type="ECO:0000259" key="1">
    <source>
        <dbReference type="Pfam" id="PF12728"/>
    </source>
</evidence>
<protein>
    <submittedName>
        <fullName evidence="2">Helix-turn-helix domain-containing protein</fullName>
    </submittedName>
</protein>
<dbReference type="InterPro" id="IPR041657">
    <property type="entry name" value="HTH_17"/>
</dbReference>
<dbReference type="AlphaFoldDB" id="A0AAP2XPX0"/>
<evidence type="ECO:0000313" key="2">
    <source>
        <dbReference type="EMBL" id="MCQ5062161.1"/>
    </source>
</evidence>
<comment type="caution">
    <text evidence="2">The sequence shown here is derived from an EMBL/GenBank/DDBJ whole genome shotgun (WGS) entry which is preliminary data.</text>
</comment>
<gene>
    <name evidence="2" type="ORF">NE542_10080</name>
</gene>
<dbReference type="Proteomes" id="UP001204814">
    <property type="component" value="Unassembled WGS sequence"/>
</dbReference>
<evidence type="ECO:0000313" key="3">
    <source>
        <dbReference type="Proteomes" id="UP001204814"/>
    </source>
</evidence>
<proteinExistence type="predicted"/>
<dbReference type="EMBL" id="JANGBO010000009">
    <property type="protein sequence ID" value="MCQ5062161.1"/>
    <property type="molecule type" value="Genomic_DNA"/>
</dbReference>
<feature type="domain" description="Helix-turn-helix" evidence="1">
    <location>
        <begin position="74"/>
        <end position="122"/>
    </location>
</feature>